<evidence type="ECO:0000256" key="1">
    <source>
        <dbReference type="ARBA" id="ARBA00004651"/>
    </source>
</evidence>
<organism evidence="11 12">
    <name type="scientific">Sporobacter termitidis DSM 10068</name>
    <dbReference type="NCBI Taxonomy" id="1123282"/>
    <lineage>
        <taxon>Bacteria</taxon>
        <taxon>Bacillati</taxon>
        <taxon>Bacillota</taxon>
        <taxon>Clostridia</taxon>
        <taxon>Eubacteriales</taxon>
        <taxon>Oscillospiraceae</taxon>
        <taxon>Sporobacter</taxon>
    </lineage>
</organism>
<dbReference type="EMBL" id="FQXV01000007">
    <property type="protein sequence ID" value="SHI07646.1"/>
    <property type="molecule type" value="Genomic_DNA"/>
</dbReference>
<dbReference type="STRING" id="1123282.SAMN02745823_02280"/>
<gene>
    <name evidence="11" type="ORF">SAMN02745823_02280</name>
</gene>
<keyword evidence="3 8" id="KW-0813">Transport</keyword>
<keyword evidence="5 8" id="KW-0812">Transmembrane</keyword>
<feature type="transmembrane region" description="Helical" evidence="8">
    <location>
        <begin position="21"/>
        <end position="43"/>
    </location>
</feature>
<feature type="transmembrane region" description="Helical" evidence="8">
    <location>
        <begin position="218"/>
        <end position="240"/>
    </location>
</feature>
<evidence type="ECO:0000256" key="2">
    <source>
        <dbReference type="ARBA" id="ARBA00007069"/>
    </source>
</evidence>
<dbReference type="GO" id="GO:0005886">
    <property type="term" value="C:plasma membrane"/>
    <property type="evidence" value="ECO:0007669"/>
    <property type="project" value="UniProtKB-SubCell"/>
</dbReference>
<feature type="domain" description="ABC transmembrane type-1" evidence="10">
    <location>
        <begin position="84"/>
        <end position="296"/>
    </location>
</feature>
<dbReference type="SUPFAM" id="SSF161098">
    <property type="entry name" value="MetI-like"/>
    <property type="match status" value="1"/>
</dbReference>
<dbReference type="AlphaFoldDB" id="A0A1M5Y6Q8"/>
<evidence type="ECO:0000256" key="5">
    <source>
        <dbReference type="ARBA" id="ARBA00022692"/>
    </source>
</evidence>
<dbReference type="InterPro" id="IPR011864">
    <property type="entry name" value="Phosphate_PstC"/>
</dbReference>
<comment type="subcellular location">
    <subcellularLocation>
        <location evidence="1 8">Cell membrane</location>
        <topology evidence="1 8">Multi-pass membrane protein</topology>
    </subcellularLocation>
</comment>
<feature type="transmembrane region" description="Helical" evidence="8">
    <location>
        <begin position="81"/>
        <end position="112"/>
    </location>
</feature>
<keyword evidence="4 9" id="KW-1003">Cell membrane</keyword>
<dbReference type="InterPro" id="IPR035906">
    <property type="entry name" value="MetI-like_sf"/>
</dbReference>
<evidence type="ECO:0000256" key="6">
    <source>
        <dbReference type="ARBA" id="ARBA00022989"/>
    </source>
</evidence>
<evidence type="ECO:0000313" key="12">
    <source>
        <dbReference type="Proteomes" id="UP000183995"/>
    </source>
</evidence>
<name>A0A1M5Y6Q8_9FIRM</name>
<evidence type="ECO:0000259" key="10">
    <source>
        <dbReference type="PROSITE" id="PS50928"/>
    </source>
</evidence>
<sequence>MFGKVTLLTQSKFFKETLGKSTLTAVGLLIVLVTLAILLFLTWKGLATFTTHNTSIIDFLFGSRWDPAMEFGAENGPAGSAIFIVGSLSVSCLALLISTPFAVACAIFIVEISPRLGNKFLQPAIEIFVGIPSVVYGWVGISVLCPFLASVFNMPFGGESVLAGGIVLAVMIFPTITTVAADAIRNVPQEYTEASYGLGATRWQMITSVRIPAAKSGILTGIILGLSRAFGEALAVSMVIGGRLAFPKGLLSQTSTLTTQIASGMGSAADGTQWTDNLWSMALVLFVISFIFIALIRVIGRKKKED</sequence>
<evidence type="ECO:0000313" key="11">
    <source>
        <dbReference type="EMBL" id="SHI07646.1"/>
    </source>
</evidence>
<evidence type="ECO:0000256" key="9">
    <source>
        <dbReference type="RuleBase" id="RU363054"/>
    </source>
</evidence>
<feature type="transmembrane region" description="Helical" evidence="8">
    <location>
        <begin position="124"/>
        <end position="149"/>
    </location>
</feature>
<evidence type="ECO:0000256" key="3">
    <source>
        <dbReference type="ARBA" id="ARBA00022448"/>
    </source>
</evidence>
<comment type="function">
    <text evidence="9">Part of the binding-protein-dependent transport system for phosphate; probably responsible for the translocation of the substrate across the membrane.</text>
</comment>
<dbReference type="PANTHER" id="PTHR30425:SF2">
    <property type="entry name" value="ABC TRANSPORTER PERMEASE PROTEIN YQGH-RELATED"/>
    <property type="match status" value="1"/>
</dbReference>
<dbReference type="GO" id="GO:0005315">
    <property type="term" value="F:phosphate transmembrane transporter activity"/>
    <property type="evidence" value="ECO:0007669"/>
    <property type="project" value="InterPro"/>
</dbReference>
<dbReference type="GO" id="GO:0006817">
    <property type="term" value="P:phosphate ion transport"/>
    <property type="evidence" value="ECO:0007669"/>
    <property type="project" value="UniProtKB-KW"/>
</dbReference>
<comment type="similarity">
    <text evidence="2 9">Belongs to the binding-protein-dependent transport system permease family. CysTW subfamily.</text>
</comment>
<evidence type="ECO:0000256" key="7">
    <source>
        <dbReference type="ARBA" id="ARBA00023136"/>
    </source>
</evidence>
<dbReference type="PANTHER" id="PTHR30425">
    <property type="entry name" value="PHOSPHATE TRANSPORT SYSTEM PERMEASE PROTEIN PST"/>
    <property type="match status" value="1"/>
</dbReference>
<reference evidence="11 12" key="1">
    <citation type="submission" date="2016-11" db="EMBL/GenBank/DDBJ databases">
        <authorList>
            <person name="Jaros S."/>
            <person name="Januszkiewicz K."/>
            <person name="Wedrychowicz H."/>
        </authorList>
    </citation>
    <scope>NUCLEOTIDE SEQUENCE [LARGE SCALE GENOMIC DNA]</scope>
    <source>
        <strain evidence="11 12">DSM 10068</strain>
    </source>
</reference>
<proteinExistence type="inferred from homology"/>
<dbReference type="Gene3D" id="1.10.3720.10">
    <property type="entry name" value="MetI-like"/>
    <property type="match status" value="1"/>
</dbReference>
<protein>
    <recommendedName>
        <fullName evidence="9">Phosphate transport system permease protein</fullName>
    </recommendedName>
</protein>
<dbReference type="CDD" id="cd06261">
    <property type="entry name" value="TM_PBP2"/>
    <property type="match status" value="1"/>
</dbReference>
<keyword evidence="9" id="KW-0592">Phosphate transport</keyword>
<keyword evidence="12" id="KW-1185">Reference proteome</keyword>
<accession>A0A1M5Y6Q8</accession>
<dbReference type="PROSITE" id="PS50928">
    <property type="entry name" value="ABC_TM1"/>
    <property type="match status" value="1"/>
</dbReference>
<dbReference type="InterPro" id="IPR051124">
    <property type="entry name" value="Phosphate_Transport_Permease"/>
</dbReference>
<feature type="transmembrane region" description="Helical" evidence="8">
    <location>
        <begin position="161"/>
        <end position="181"/>
    </location>
</feature>
<dbReference type="NCBIfam" id="TIGR02138">
    <property type="entry name" value="phosphate_pstC"/>
    <property type="match status" value="1"/>
</dbReference>
<feature type="transmembrane region" description="Helical" evidence="8">
    <location>
        <begin position="278"/>
        <end position="300"/>
    </location>
</feature>
<evidence type="ECO:0000256" key="8">
    <source>
        <dbReference type="RuleBase" id="RU363032"/>
    </source>
</evidence>
<dbReference type="Pfam" id="PF00528">
    <property type="entry name" value="BPD_transp_1"/>
    <property type="match status" value="1"/>
</dbReference>
<keyword evidence="6 8" id="KW-1133">Transmembrane helix</keyword>
<dbReference type="InterPro" id="IPR000515">
    <property type="entry name" value="MetI-like"/>
</dbReference>
<keyword evidence="7 8" id="KW-0472">Membrane</keyword>
<dbReference type="Proteomes" id="UP000183995">
    <property type="component" value="Unassembled WGS sequence"/>
</dbReference>
<evidence type="ECO:0000256" key="4">
    <source>
        <dbReference type="ARBA" id="ARBA00022475"/>
    </source>
</evidence>